<feature type="compositionally biased region" description="Pro residues" evidence="1">
    <location>
        <begin position="8"/>
        <end position="20"/>
    </location>
</feature>
<feature type="compositionally biased region" description="Polar residues" evidence="1">
    <location>
        <begin position="378"/>
        <end position="395"/>
    </location>
</feature>
<keyword evidence="2" id="KW-1133">Transmembrane helix</keyword>
<keyword evidence="2" id="KW-0812">Transmembrane</keyword>
<feature type="compositionally biased region" description="Basic and acidic residues" evidence="1">
    <location>
        <begin position="427"/>
        <end position="442"/>
    </location>
</feature>
<reference evidence="4" key="1">
    <citation type="submission" date="2022-11" db="UniProtKB">
        <authorList>
            <consortium name="WormBaseParasite"/>
        </authorList>
    </citation>
    <scope>IDENTIFICATION</scope>
</reference>
<feature type="compositionally biased region" description="Polar residues" evidence="1">
    <location>
        <begin position="409"/>
        <end position="419"/>
    </location>
</feature>
<feature type="compositionally biased region" description="Pro residues" evidence="1">
    <location>
        <begin position="294"/>
        <end position="312"/>
    </location>
</feature>
<feature type="region of interest" description="Disordered" evidence="1">
    <location>
        <begin position="93"/>
        <end position="155"/>
    </location>
</feature>
<feature type="region of interest" description="Disordered" evidence="1">
    <location>
        <begin position="1"/>
        <end position="20"/>
    </location>
</feature>
<evidence type="ECO:0000256" key="2">
    <source>
        <dbReference type="SAM" id="Phobius"/>
    </source>
</evidence>
<accession>A0A914HI64</accession>
<name>A0A914HI64_GLORO</name>
<feature type="compositionally biased region" description="Basic residues" evidence="1">
    <location>
        <begin position="124"/>
        <end position="137"/>
    </location>
</feature>
<feature type="transmembrane region" description="Helical" evidence="2">
    <location>
        <begin position="62"/>
        <end position="85"/>
    </location>
</feature>
<keyword evidence="2" id="KW-0472">Membrane</keyword>
<protein>
    <submittedName>
        <fullName evidence="4">Uncharacterized protein</fullName>
    </submittedName>
</protein>
<keyword evidence="3" id="KW-1185">Reference proteome</keyword>
<sequence>MPCNCQPIQPPPPFDVPPPPDPSLVFHLLSDDPPEAFEKLHTRHSCPLQKQPFFFRLSLGRFLPLAAIAFLLLLASFSITAFALWRRRRRRGGTEAELDGREWRRKSAETETKSGRKEATGGGGKKRWKTTKGKKRASTLSGSCPKNGVLPSSLRRQPHFNINFPISSPSSDPDANFSYRSSTETVSSVPSLPHIAGSEWLFCQPAAASESDVKVGSNVLFHSSPSAAFDTPPRRPVALRLLPNRHLSPDFVWRSSAGCAGPPSNDLYEELAGTDGDIAEAPYKWRLTPSARRLPPPSSKPPPPPTDYPPDWPTSVAQPFANESAETEMEKRLNHPSTALGGVDVKTRPRTASDQMDKERESGYGTGRSGGGRERNQRNGTTEECPQRNRSSSAHPFSPLPHAHVHSQPYGSSTTNRNRQILPIHSKPKDGSDKLRKCREGQIKTMTYL</sequence>
<evidence type="ECO:0000256" key="1">
    <source>
        <dbReference type="SAM" id="MobiDB-lite"/>
    </source>
</evidence>
<feature type="region of interest" description="Disordered" evidence="1">
    <location>
        <begin position="287"/>
        <end position="449"/>
    </location>
</feature>
<evidence type="ECO:0000313" key="4">
    <source>
        <dbReference type="WBParaSite" id="Gr19_v10_g17385.t1"/>
    </source>
</evidence>
<feature type="compositionally biased region" description="Basic and acidic residues" evidence="1">
    <location>
        <begin position="93"/>
        <end position="119"/>
    </location>
</feature>
<proteinExistence type="predicted"/>
<organism evidence="3 4">
    <name type="scientific">Globodera rostochiensis</name>
    <name type="common">Golden nematode worm</name>
    <name type="synonym">Heterodera rostochiensis</name>
    <dbReference type="NCBI Taxonomy" id="31243"/>
    <lineage>
        <taxon>Eukaryota</taxon>
        <taxon>Metazoa</taxon>
        <taxon>Ecdysozoa</taxon>
        <taxon>Nematoda</taxon>
        <taxon>Chromadorea</taxon>
        <taxon>Rhabditida</taxon>
        <taxon>Tylenchina</taxon>
        <taxon>Tylenchomorpha</taxon>
        <taxon>Tylenchoidea</taxon>
        <taxon>Heteroderidae</taxon>
        <taxon>Heteroderinae</taxon>
        <taxon>Globodera</taxon>
    </lineage>
</organism>
<dbReference type="WBParaSite" id="Gr19_v10_g17385.t1">
    <property type="protein sequence ID" value="Gr19_v10_g17385.t1"/>
    <property type="gene ID" value="Gr19_v10_g17385"/>
</dbReference>
<dbReference type="AlphaFoldDB" id="A0A914HI64"/>
<evidence type="ECO:0000313" key="3">
    <source>
        <dbReference type="Proteomes" id="UP000887572"/>
    </source>
</evidence>
<dbReference type="Proteomes" id="UP000887572">
    <property type="component" value="Unplaced"/>
</dbReference>